<evidence type="ECO:0000256" key="1">
    <source>
        <dbReference type="SAM" id="MobiDB-lite"/>
    </source>
</evidence>
<proteinExistence type="predicted"/>
<reference evidence="2 3" key="1">
    <citation type="journal article" date="2007" name="Nature">
        <title>Evolution of genes and genomes on the Drosophila phylogeny.</title>
        <authorList>
            <consortium name="Drosophila 12 Genomes Consortium"/>
            <person name="Clark A.G."/>
            <person name="Eisen M.B."/>
            <person name="Smith D.R."/>
            <person name="Bergman C.M."/>
            <person name="Oliver B."/>
            <person name="Markow T.A."/>
            <person name="Kaufman T.C."/>
            <person name="Kellis M."/>
            <person name="Gelbart W."/>
            <person name="Iyer V.N."/>
            <person name="Pollard D.A."/>
            <person name="Sackton T.B."/>
            <person name="Larracuente A.M."/>
            <person name="Singh N.D."/>
            <person name="Abad J.P."/>
            <person name="Abt D.N."/>
            <person name="Adryan B."/>
            <person name="Aguade M."/>
            <person name="Akashi H."/>
            <person name="Anderson W.W."/>
            <person name="Aquadro C.F."/>
            <person name="Ardell D.H."/>
            <person name="Arguello R."/>
            <person name="Artieri C.G."/>
            <person name="Barbash D.A."/>
            <person name="Barker D."/>
            <person name="Barsanti P."/>
            <person name="Batterham P."/>
            <person name="Batzoglou S."/>
            <person name="Begun D."/>
            <person name="Bhutkar A."/>
            <person name="Blanco E."/>
            <person name="Bosak S.A."/>
            <person name="Bradley R.K."/>
            <person name="Brand A.D."/>
            <person name="Brent M.R."/>
            <person name="Brooks A.N."/>
            <person name="Brown R.H."/>
            <person name="Butlin R.K."/>
            <person name="Caggese C."/>
            <person name="Calvi B.R."/>
            <person name="Bernardo de Carvalho A."/>
            <person name="Caspi A."/>
            <person name="Castrezana S."/>
            <person name="Celniker S.E."/>
            <person name="Chang J.L."/>
            <person name="Chapple C."/>
            <person name="Chatterji S."/>
            <person name="Chinwalla A."/>
            <person name="Civetta A."/>
            <person name="Clifton S.W."/>
            <person name="Comeron J.M."/>
            <person name="Costello J.C."/>
            <person name="Coyne J.A."/>
            <person name="Daub J."/>
            <person name="David R.G."/>
            <person name="Delcher A.L."/>
            <person name="Delehaunty K."/>
            <person name="Do C.B."/>
            <person name="Ebling H."/>
            <person name="Edwards K."/>
            <person name="Eickbush T."/>
            <person name="Evans J.D."/>
            <person name="Filipski A."/>
            <person name="Findeiss S."/>
            <person name="Freyhult E."/>
            <person name="Fulton L."/>
            <person name="Fulton R."/>
            <person name="Garcia A.C."/>
            <person name="Gardiner A."/>
            <person name="Garfield D.A."/>
            <person name="Garvin B.E."/>
            <person name="Gibson G."/>
            <person name="Gilbert D."/>
            <person name="Gnerre S."/>
            <person name="Godfrey J."/>
            <person name="Good R."/>
            <person name="Gotea V."/>
            <person name="Gravely B."/>
            <person name="Greenberg A.J."/>
            <person name="Griffiths-Jones S."/>
            <person name="Gross S."/>
            <person name="Guigo R."/>
            <person name="Gustafson E.A."/>
            <person name="Haerty W."/>
            <person name="Hahn M.W."/>
            <person name="Halligan D.L."/>
            <person name="Halpern A.L."/>
            <person name="Halter G.M."/>
            <person name="Han M.V."/>
            <person name="Heger A."/>
            <person name="Hillier L."/>
            <person name="Hinrichs A.S."/>
            <person name="Holmes I."/>
            <person name="Hoskins R.A."/>
            <person name="Hubisz M.J."/>
            <person name="Hultmark D."/>
            <person name="Huntley M.A."/>
            <person name="Jaffe D.B."/>
            <person name="Jagadeeshan S."/>
            <person name="Jeck W.R."/>
            <person name="Johnson J."/>
            <person name="Jones C.D."/>
            <person name="Jordan W.C."/>
            <person name="Karpen G.H."/>
            <person name="Kataoka E."/>
            <person name="Keightley P.D."/>
            <person name="Kheradpour P."/>
            <person name="Kirkness E.F."/>
            <person name="Koerich L.B."/>
            <person name="Kristiansen K."/>
            <person name="Kudrna D."/>
            <person name="Kulathinal R.J."/>
            <person name="Kumar S."/>
            <person name="Kwok R."/>
            <person name="Lander E."/>
            <person name="Langley C.H."/>
            <person name="Lapoint R."/>
            <person name="Lazzaro B.P."/>
            <person name="Lee S.J."/>
            <person name="Levesque L."/>
            <person name="Li R."/>
            <person name="Lin C.F."/>
            <person name="Lin M.F."/>
            <person name="Lindblad-Toh K."/>
            <person name="Llopart A."/>
            <person name="Long M."/>
            <person name="Low L."/>
            <person name="Lozovsky E."/>
            <person name="Lu J."/>
            <person name="Luo M."/>
            <person name="Machado C.A."/>
            <person name="Makalowski W."/>
            <person name="Marzo M."/>
            <person name="Matsuda M."/>
            <person name="Matzkin L."/>
            <person name="McAllister B."/>
            <person name="McBride C.S."/>
            <person name="McKernan B."/>
            <person name="McKernan K."/>
            <person name="Mendez-Lago M."/>
            <person name="Minx P."/>
            <person name="Mollenhauer M.U."/>
            <person name="Montooth K."/>
            <person name="Mount S.M."/>
            <person name="Mu X."/>
            <person name="Myers E."/>
            <person name="Negre B."/>
            <person name="Newfeld S."/>
            <person name="Nielsen R."/>
            <person name="Noor M.A."/>
            <person name="O'Grady P."/>
            <person name="Pachter L."/>
            <person name="Papaceit M."/>
            <person name="Parisi M.J."/>
            <person name="Parisi M."/>
            <person name="Parts L."/>
            <person name="Pedersen J.S."/>
            <person name="Pesole G."/>
            <person name="Phillippy A.M."/>
            <person name="Ponting C.P."/>
            <person name="Pop M."/>
            <person name="Porcelli D."/>
            <person name="Powell J.R."/>
            <person name="Prohaska S."/>
            <person name="Pruitt K."/>
            <person name="Puig M."/>
            <person name="Quesneville H."/>
            <person name="Ram K.R."/>
            <person name="Rand D."/>
            <person name="Rasmussen M.D."/>
            <person name="Reed L.K."/>
            <person name="Reenan R."/>
            <person name="Reily A."/>
            <person name="Remington K.A."/>
            <person name="Rieger T.T."/>
            <person name="Ritchie M.G."/>
            <person name="Robin C."/>
            <person name="Rogers Y.H."/>
            <person name="Rohde C."/>
            <person name="Rozas J."/>
            <person name="Rubenfield M.J."/>
            <person name="Ruiz A."/>
            <person name="Russo S."/>
            <person name="Salzberg S.L."/>
            <person name="Sanchez-Gracia A."/>
            <person name="Saranga D.J."/>
            <person name="Sato H."/>
            <person name="Schaeffer S.W."/>
            <person name="Schatz M.C."/>
            <person name="Schlenke T."/>
            <person name="Schwartz R."/>
            <person name="Segarra C."/>
            <person name="Singh R.S."/>
            <person name="Sirot L."/>
            <person name="Sirota M."/>
            <person name="Sisneros N.B."/>
            <person name="Smith C.D."/>
            <person name="Smith T.F."/>
            <person name="Spieth J."/>
            <person name="Stage D.E."/>
            <person name="Stark A."/>
            <person name="Stephan W."/>
            <person name="Strausberg R.L."/>
            <person name="Strempel S."/>
            <person name="Sturgill D."/>
            <person name="Sutton G."/>
            <person name="Sutton G.G."/>
            <person name="Tao W."/>
            <person name="Teichmann S."/>
            <person name="Tobari Y.N."/>
            <person name="Tomimura Y."/>
            <person name="Tsolas J.M."/>
            <person name="Valente V.L."/>
            <person name="Venter E."/>
            <person name="Venter J.C."/>
            <person name="Vicario S."/>
            <person name="Vieira F.G."/>
            <person name="Vilella A.J."/>
            <person name="Villasante A."/>
            <person name="Walenz B."/>
            <person name="Wang J."/>
            <person name="Wasserman M."/>
            <person name="Watts T."/>
            <person name="Wilson D."/>
            <person name="Wilson R.K."/>
            <person name="Wing R.A."/>
            <person name="Wolfner M.F."/>
            <person name="Wong A."/>
            <person name="Wong G.K."/>
            <person name="Wu C.I."/>
            <person name="Wu G."/>
            <person name="Yamamoto D."/>
            <person name="Yang H.P."/>
            <person name="Yang S.P."/>
            <person name="Yorke J.A."/>
            <person name="Yoshida K."/>
            <person name="Zdobnov E."/>
            <person name="Zhang P."/>
            <person name="Zhang Y."/>
            <person name="Zimin A.V."/>
            <person name="Baldwin J."/>
            <person name="Abdouelleil A."/>
            <person name="Abdulkadir J."/>
            <person name="Abebe A."/>
            <person name="Abera B."/>
            <person name="Abreu J."/>
            <person name="Acer S.C."/>
            <person name="Aftuck L."/>
            <person name="Alexander A."/>
            <person name="An P."/>
            <person name="Anderson E."/>
            <person name="Anderson S."/>
            <person name="Arachi H."/>
            <person name="Azer M."/>
            <person name="Bachantsang P."/>
            <person name="Barry A."/>
            <person name="Bayul T."/>
            <person name="Berlin A."/>
            <person name="Bessette D."/>
            <person name="Bloom T."/>
            <person name="Blye J."/>
            <person name="Boguslavskiy L."/>
            <person name="Bonnet C."/>
            <person name="Boukhgalter B."/>
            <person name="Bourzgui I."/>
            <person name="Brown A."/>
            <person name="Cahill P."/>
            <person name="Channer S."/>
            <person name="Cheshatsang Y."/>
            <person name="Chuda L."/>
            <person name="Citroen M."/>
            <person name="Collymore A."/>
            <person name="Cooke P."/>
            <person name="Costello M."/>
            <person name="D'Aco K."/>
            <person name="Daza R."/>
            <person name="De Haan G."/>
            <person name="DeGray S."/>
            <person name="DeMaso C."/>
            <person name="Dhargay N."/>
            <person name="Dooley K."/>
            <person name="Dooley E."/>
            <person name="Doricent M."/>
            <person name="Dorje P."/>
            <person name="Dorjee K."/>
            <person name="Dupes A."/>
            <person name="Elong R."/>
            <person name="Falk J."/>
            <person name="Farina A."/>
            <person name="Faro S."/>
            <person name="Ferguson D."/>
            <person name="Fisher S."/>
            <person name="Foley C.D."/>
            <person name="Franke A."/>
            <person name="Friedrich D."/>
            <person name="Gadbois L."/>
            <person name="Gearin G."/>
            <person name="Gearin C.R."/>
            <person name="Giannoukos G."/>
            <person name="Goode T."/>
            <person name="Graham J."/>
            <person name="Grandbois E."/>
            <person name="Grewal S."/>
            <person name="Gyaltsen K."/>
            <person name="Hafez N."/>
            <person name="Hagos B."/>
            <person name="Hall J."/>
            <person name="Henson C."/>
            <person name="Hollinger A."/>
            <person name="Honan T."/>
            <person name="Huard M.D."/>
            <person name="Hughes L."/>
            <person name="Hurhula B."/>
            <person name="Husby M.E."/>
            <person name="Kamat A."/>
            <person name="Kanga B."/>
            <person name="Kashin S."/>
            <person name="Khazanovich D."/>
            <person name="Kisner P."/>
            <person name="Lance K."/>
            <person name="Lara M."/>
            <person name="Lee W."/>
            <person name="Lennon N."/>
            <person name="Letendre F."/>
            <person name="LeVine R."/>
            <person name="Lipovsky A."/>
            <person name="Liu X."/>
            <person name="Liu J."/>
            <person name="Liu S."/>
            <person name="Lokyitsang T."/>
            <person name="Lokyitsang Y."/>
            <person name="Lubonja R."/>
            <person name="Lui A."/>
            <person name="MacDonald P."/>
            <person name="Magnisalis V."/>
            <person name="Maru K."/>
            <person name="Matthews C."/>
            <person name="McCusker W."/>
            <person name="McDonough S."/>
            <person name="Mehta T."/>
            <person name="Meldrim J."/>
            <person name="Meneus L."/>
            <person name="Mihai O."/>
            <person name="Mihalev A."/>
            <person name="Mihova T."/>
            <person name="Mittelman R."/>
            <person name="Mlenga V."/>
            <person name="Montmayeur A."/>
            <person name="Mulrain L."/>
            <person name="Navidi A."/>
            <person name="Naylor J."/>
            <person name="Negash T."/>
            <person name="Nguyen T."/>
            <person name="Nguyen N."/>
            <person name="Nicol R."/>
            <person name="Norbu C."/>
            <person name="Norbu N."/>
            <person name="Novod N."/>
            <person name="O'Neill B."/>
            <person name="Osman S."/>
            <person name="Markiewicz E."/>
            <person name="Oyono O.L."/>
            <person name="Patti C."/>
            <person name="Phunkhang P."/>
            <person name="Pierre F."/>
            <person name="Priest M."/>
            <person name="Raghuraman S."/>
            <person name="Rege F."/>
            <person name="Reyes R."/>
            <person name="Rise C."/>
            <person name="Rogov P."/>
            <person name="Ross K."/>
            <person name="Ryan E."/>
            <person name="Settipalli S."/>
            <person name="Shea T."/>
            <person name="Sherpa N."/>
            <person name="Shi L."/>
            <person name="Shih D."/>
            <person name="Sparrow T."/>
            <person name="Spaulding J."/>
            <person name="Stalker J."/>
            <person name="Stange-Thomann N."/>
            <person name="Stavropoulos S."/>
            <person name="Stone C."/>
            <person name="Strader C."/>
            <person name="Tesfaye S."/>
            <person name="Thomson T."/>
            <person name="Thoulutsang Y."/>
            <person name="Thoulutsang D."/>
            <person name="Topham K."/>
            <person name="Topping I."/>
            <person name="Tsamla T."/>
            <person name="Vassiliev H."/>
            <person name="Vo A."/>
            <person name="Wangchuk T."/>
            <person name="Wangdi T."/>
            <person name="Weiand M."/>
            <person name="Wilkinson J."/>
            <person name="Wilson A."/>
            <person name="Yadav S."/>
            <person name="Young G."/>
            <person name="Yu Q."/>
            <person name="Zembek L."/>
            <person name="Zhong D."/>
            <person name="Zimmer A."/>
            <person name="Zwirko Z."/>
            <person name="Jaffe D.B."/>
            <person name="Alvarez P."/>
            <person name="Brockman W."/>
            <person name="Butler J."/>
            <person name="Chin C."/>
            <person name="Gnerre S."/>
            <person name="Grabherr M."/>
            <person name="Kleber M."/>
            <person name="Mauceli E."/>
            <person name="MacCallum I."/>
        </authorList>
    </citation>
    <scope>NUCLEOTIDE SEQUENCE [LARGE SCALE GENOMIC DNA]</scope>
    <source>
        <strain evidence="3">Tucson 15287-2541.00</strain>
    </source>
</reference>
<evidence type="ECO:0000313" key="3">
    <source>
        <dbReference type="Proteomes" id="UP000001070"/>
    </source>
</evidence>
<accession>B4J132</accession>
<dbReference type="Proteomes" id="UP000001070">
    <property type="component" value="Unassembled WGS sequence"/>
</dbReference>
<keyword evidence="3" id="KW-1185">Reference proteome</keyword>
<evidence type="ECO:0000313" key="2">
    <source>
        <dbReference type="EMBL" id="EDV96887.1"/>
    </source>
</evidence>
<protein>
    <submittedName>
        <fullName evidence="2">GH16523</fullName>
    </submittedName>
</protein>
<gene>
    <name evidence="2" type="primary">Dgri\GH16523</name>
    <name evidence="2" type="ORF">Dgri_GH16523</name>
</gene>
<dbReference type="HOGENOM" id="CLU_2485655_0_0_1"/>
<dbReference type="InParanoid" id="B4J132"/>
<dbReference type="AlphaFoldDB" id="B4J132"/>
<organism evidence="3">
    <name type="scientific">Drosophila grimshawi</name>
    <name type="common">Hawaiian fruit fly</name>
    <name type="synonym">Idiomyia grimshawi</name>
    <dbReference type="NCBI Taxonomy" id="7222"/>
    <lineage>
        <taxon>Eukaryota</taxon>
        <taxon>Metazoa</taxon>
        <taxon>Ecdysozoa</taxon>
        <taxon>Arthropoda</taxon>
        <taxon>Hexapoda</taxon>
        <taxon>Insecta</taxon>
        <taxon>Pterygota</taxon>
        <taxon>Neoptera</taxon>
        <taxon>Endopterygota</taxon>
        <taxon>Diptera</taxon>
        <taxon>Brachycera</taxon>
        <taxon>Muscomorpha</taxon>
        <taxon>Ephydroidea</taxon>
        <taxon>Drosophilidae</taxon>
        <taxon>Drosophila</taxon>
        <taxon>Hawaiian Drosophila</taxon>
    </lineage>
</organism>
<sequence>MCDRAYKTLVSTRSKRQLRSAPNAQQKFKPNCRTAETYDNYNYNYNYNYNENGDGAQEKNKNKKKARASYLPNKMSVEPECELSDEM</sequence>
<dbReference type="EMBL" id="CH916366">
    <property type="protein sequence ID" value="EDV96887.1"/>
    <property type="molecule type" value="Genomic_DNA"/>
</dbReference>
<name>B4J132_DROGR</name>
<feature type="region of interest" description="Disordered" evidence="1">
    <location>
        <begin position="52"/>
        <end position="87"/>
    </location>
</feature>